<evidence type="ECO:0000256" key="2">
    <source>
        <dbReference type="ARBA" id="ARBA00012438"/>
    </source>
</evidence>
<keyword evidence="5" id="KW-0547">Nucleotide-binding</keyword>
<feature type="domain" description="Histidine kinase" evidence="8">
    <location>
        <begin position="147"/>
        <end position="342"/>
    </location>
</feature>
<keyword evidence="7 9" id="KW-0067">ATP-binding</keyword>
<evidence type="ECO:0000256" key="5">
    <source>
        <dbReference type="ARBA" id="ARBA00022741"/>
    </source>
</evidence>
<dbReference type="SMART" id="SM00387">
    <property type="entry name" value="HATPase_c"/>
    <property type="match status" value="1"/>
</dbReference>
<keyword evidence="3" id="KW-0597">Phosphoprotein</keyword>
<organism evidence="9 10">
    <name type="scientific">Microvirga terrae</name>
    <dbReference type="NCBI Taxonomy" id="2740529"/>
    <lineage>
        <taxon>Bacteria</taxon>
        <taxon>Pseudomonadati</taxon>
        <taxon>Pseudomonadota</taxon>
        <taxon>Alphaproteobacteria</taxon>
        <taxon>Hyphomicrobiales</taxon>
        <taxon>Methylobacteriaceae</taxon>
        <taxon>Microvirga</taxon>
    </lineage>
</organism>
<keyword evidence="6" id="KW-0418">Kinase</keyword>
<dbReference type="SUPFAM" id="SSF55785">
    <property type="entry name" value="PYP-like sensor domain (PAS domain)"/>
    <property type="match status" value="1"/>
</dbReference>
<keyword evidence="4" id="KW-0808">Transferase</keyword>
<geneLocation type="plasmid" evidence="9 10">
    <name>pR24_1</name>
</geneLocation>
<dbReference type="SUPFAM" id="SSF55874">
    <property type="entry name" value="ATPase domain of HSP90 chaperone/DNA topoisomerase II/histidine kinase"/>
    <property type="match status" value="1"/>
</dbReference>
<evidence type="ECO:0000256" key="6">
    <source>
        <dbReference type="ARBA" id="ARBA00022777"/>
    </source>
</evidence>
<dbReference type="InterPro" id="IPR036890">
    <property type="entry name" value="HATPase_C_sf"/>
</dbReference>
<dbReference type="RefSeq" id="WP_173945834.1">
    <property type="nucleotide sequence ID" value="NZ_CP102846.1"/>
</dbReference>
<sequence>MRQNELDISTTLARAVVDTVREPFLVLDQNLRIIAASRSFYANFQIGPEKTQGQMLYDLDDGEWNIAALRLLLDRIVPASEVMEDFEVEQEFPRIGWRTMLLNARKVFDETQGAPMILLAFEDVTERRTAERTLKGLLEQKDILLAEMSHRIANSLQIIASILLMKARSVKSDETRQHLEDAHRRVMSVASVQQHLQAVGQAERVEVGSYLSKLCEALAASIIGDNRRIIVNVVAGTGMASSSQAVSLGLIVTELLINSLKYAFRDDHESGRVIVGYEAHEDDWKLSVSDNGTGMPLQTPGSRKSGLGTSLINALAQQIDAKVEIATSPKGTTVCITHATFKSLLPTVASANT</sequence>
<dbReference type="PANTHER" id="PTHR41523:SF8">
    <property type="entry name" value="ETHYLENE RESPONSE SENSOR PROTEIN"/>
    <property type="match status" value="1"/>
</dbReference>
<dbReference type="InterPro" id="IPR003594">
    <property type="entry name" value="HATPase_dom"/>
</dbReference>
<protein>
    <recommendedName>
        <fullName evidence="2">histidine kinase</fullName>
        <ecNumber evidence="2">2.7.13.3</ecNumber>
    </recommendedName>
</protein>
<dbReference type="InterPro" id="IPR013656">
    <property type="entry name" value="PAS_4"/>
</dbReference>
<dbReference type="InterPro" id="IPR005467">
    <property type="entry name" value="His_kinase_dom"/>
</dbReference>
<dbReference type="EC" id="2.7.13.3" evidence="2"/>
<dbReference type="InterPro" id="IPR035965">
    <property type="entry name" value="PAS-like_dom_sf"/>
</dbReference>
<dbReference type="InterPro" id="IPR011495">
    <property type="entry name" value="Sig_transdc_His_kin_sub2_dim/P"/>
</dbReference>
<dbReference type="CDD" id="cd00130">
    <property type="entry name" value="PAS"/>
    <property type="match status" value="1"/>
</dbReference>
<name>A0ABY5RZ69_9HYPH</name>
<accession>A0ABY5RZ69</accession>
<dbReference type="Pfam" id="PF07568">
    <property type="entry name" value="HisKA_2"/>
    <property type="match status" value="1"/>
</dbReference>
<dbReference type="Proteomes" id="UP001017257">
    <property type="component" value="Plasmid pR24_1"/>
</dbReference>
<evidence type="ECO:0000313" key="10">
    <source>
        <dbReference type="Proteomes" id="UP001017257"/>
    </source>
</evidence>
<evidence type="ECO:0000313" key="9">
    <source>
        <dbReference type="EMBL" id="UVF22333.1"/>
    </source>
</evidence>
<dbReference type="EMBL" id="CP102846">
    <property type="protein sequence ID" value="UVF22333.1"/>
    <property type="molecule type" value="Genomic_DNA"/>
</dbReference>
<dbReference type="Pfam" id="PF02518">
    <property type="entry name" value="HATPase_c"/>
    <property type="match status" value="1"/>
</dbReference>
<evidence type="ECO:0000259" key="8">
    <source>
        <dbReference type="PROSITE" id="PS50109"/>
    </source>
</evidence>
<comment type="catalytic activity">
    <reaction evidence="1">
        <text>ATP + protein L-histidine = ADP + protein N-phospho-L-histidine.</text>
        <dbReference type="EC" id="2.7.13.3"/>
    </reaction>
</comment>
<dbReference type="Pfam" id="PF08448">
    <property type="entry name" value="PAS_4"/>
    <property type="match status" value="1"/>
</dbReference>
<gene>
    <name evidence="9" type="ORF">HPT29_027025</name>
</gene>
<keyword evidence="9" id="KW-0614">Plasmid</keyword>
<evidence type="ECO:0000256" key="3">
    <source>
        <dbReference type="ARBA" id="ARBA00022553"/>
    </source>
</evidence>
<keyword evidence="10" id="KW-1185">Reference proteome</keyword>
<proteinExistence type="predicted"/>
<dbReference type="Gene3D" id="3.30.450.20">
    <property type="entry name" value="PAS domain"/>
    <property type="match status" value="1"/>
</dbReference>
<evidence type="ECO:0000256" key="7">
    <source>
        <dbReference type="ARBA" id="ARBA00022840"/>
    </source>
</evidence>
<dbReference type="PROSITE" id="PS50109">
    <property type="entry name" value="HIS_KIN"/>
    <property type="match status" value="1"/>
</dbReference>
<dbReference type="PANTHER" id="PTHR41523">
    <property type="entry name" value="TWO-COMPONENT SYSTEM SENSOR PROTEIN"/>
    <property type="match status" value="1"/>
</dbReference>
<dbReference type="Gene3D" id="3.30.565.10">
    <property type="entry name" value="Histidine kinase-like ATPase, C-terminal domain"/>
    <property type="match status" value="1"/>
</dbReference>
<dbReference type="InterPro" id="IPR000014">
    <property type="entry name" value="PAS"/>
</dbReference>
<evidence type="ECO:0000256" key="4">
    <source>
        <dbReference type="ARBA" id="ARBA00022679"/>
    </source>
</evidence>
<evidence type="ECO:0000256" key="1">
    <source>
        <dbReference type="ARBA" id="ARBA00000085"/>
    </source>
</evidence>
<reference evidence="9" key="1">
    <citation type="submission" date="2022-08" db="EMBL/GenBank/DDBJ databases">
        <title>Microvirga terrae sp. nov., isolated from soil.</title>
        <authorList>
            <person name="Kim K.H."/>
            <person name="Seo Y.L."/>
            <person name="Kim J.M."/>
            <person name="Lee J.K."/>
            <person name="Han D.M."/>
            <person name="Jeon C.O."/>
        </authorList>
    </citation>
    <scope>NUCLEOTIDE SEQUENCE</scope>
    <source>
        <strain evidence="9">R24</strain>
        <plasmid evidence="9">pR24_1</plasmid>
    </source>
</reference>
<dbReference type="GO" id="GO:0005524">
    <property type="term" value="F:ATP binding"/>
    <property type="evidence" value="ECO:0007669"/>
    <property type="project" value="UniProtKB-KW"/>
</dbReference>